<dbReference type="OrthoDB" id="9760324at2"/>
<dbReference type="PANTHER" id="PTHR33434">
    <property type="entry name" value="DEGV DOMAIN-CONTAINING PROTEIN DR_1986-RELATED"/>
    <property type="match status" value="1"/>
</dbReference>
<name>A0A1T4NA03_9FIRM</name>
<dbReference type="Pfam" id="PF21645">
    <property type="entry name" value="FakA-like_M"/>
    <property type="match status" value="1"/>
</dbReference>
<dbReference type="Gene3D" id="1.25.40.340">
    <property type="match status" value="1"/>
</dbReference>
<dbReference type="AlphaFoldDB" id="A0A1T4NA03"/>
<dbReference type="GO" id="GO:0004371">
    <property type="term" value="F:glycerone kinase activity"/>
    <property type="evidence" value="ECO:0007669"/>
    <property type="project" value="InterPro"/>
</dbReference>
<protein>
    <recommendedName>
        <fullName evidence="1">DhaL domain-containing protein</fullName>
    </recommendedName>
</protein>
<dbReference type="InterPro" id="IPR033470">
    <property type="entry name" value="FakA-like_C"/>
</dbReference>
<dbReference type="InterPro" id="IPR019986">
    <property type="entry name" value="YloV-like"/>
</dbReference>
<dbReference type="EMBL" id="FUXM01000006">
    <property type="protein sequence ID" value="SJZ75935.1"/>
    <property type="molecule type" value="Genomic_DNA"/>
</dbReference>
<sequence>MSRTIDGSQLRKAFVTAGEVLQAQREQVDALNVFPVPDGDTGTNMALTWQGAVAELARVREDTIPAVAQAMARGSLMGARGNSGVILSQILRGFALKLNQVQEMGPKEVAAAFRGAADTAYKGVLKPVEGTILTVIREAAQGAEKAVRKASSAIEVWQAAVVAAEEGLQRTPELLPILRQVGVVDAGGQGLVILLRAMLASFQDQDVQWVLTKPAQAQATPQMVEVVDELPADLGDIKYHYCTEFILKGQDLPLALLRGKLDPLGDSLLVVGEADLAKIHVHTNHPGQALEIAVQYGSLHNIKISNMLDQYLEKQQQEASKPAAAPVKEEKELGLVAVATGAGLTRVFTSLGVDQVVAGGQTNNPSTADLLAAVEAVPARTVLILPNNGNVIMAAEQVGQLTSKQVVVIPSRTIPQGLAALMQFDPGADLAANVEAMTAALGQVVSGEITYAVRDSQIDGLAIKAGDILGLIDDKVQVVGKTREEVFLNMLAHIVTEDHSLLTIFAGEGVGPEEQQEMLTRLQAAYPQLEIELHQGDQPVYAYVFGVE</sequence>
<dbReference type="GO" id="GO:0006071">
    <property type="term" value="P:glycerol metabolic process"/>
    <property type="evidence" value="ECO:0007669"/>
    <property type="project" value="InterPro"/>
</dbReference>
<dbReference type="RefSeq" id="WP_078664951.1">
    <property type="nucleotide sequence ID" value="NZ_FUXM01000006.1"/>
</dbReference>
<dbReference type="Pfam" id="PF13684">
    <property type="entry name" value="FakA-like_C"/>
    <property type="match status" value="1"/>
</dbReference>
<dbReference type="PANTHER" id="PTHR33434:SF4">
    <property type="entry name" value="PHOSPHATASE PROTEIN"/>
    <property type="match status" value="1"/>
</dbReference>
<dbReference type="SMART" id="SM01120">
    <property type="entry name" value="Dak2"/>
    <property type="match status" value="1"/>
</dbReference>
<accession>A0A1T4NA03</accession>
<dbReference type="InterPro" id="IPR048394">
    <property type="entry name" value="FakA-like_M"/>
</dbReference>
<dbReference type="InterPro" id="IPR004007">
    <property type="entry name" value="DhaL_dom"/>
</dbReference>
<proteinExistence type="predicted"/>
<dbReference type="Pfam" id="PF02734">
    <property type="entry name" value="Dak2"/>
    <property type="match status" value="1"/>
</dbReference>
<evidence type="ECO:0000313" key="2">
    <source>
        <dbReference type="EMBL" id="SJZ75935.1"/>
    </source>
</evidence>
<organism evidence="2 3">
    <name type="scientific">Carboxydocella sporoproducens DSM 16521</name>
    <dbReference type="NCBI Taxonomy" id="1121270"/>
    <lineage>
        <taxon>Bacteria</taxon>
        <taxon>Bacillati</taxon>
        <taxon>Bacillota</taxon>
        <taxon>Clostridia</taxon>
        <taxon>Eubacteriales</taxon>
        <taxon>Clostridiales Family XVI. Incertae Sedis</taxon>
        <taxon>Carboxydocella</taxon>
    </lineage>
</organism>
<dbReference type="NCBIfam" id="TIGR03599">
    <property type="entry name" value="YloV"/>
    <property type="match status" value="1"/>
</dbReference>
<dbReference type="PROSITE" id="PS51480">
    <property type="entry name" value="DHAL"/>
    <property type="match status" value="1"/>
</dbReference>
<feature type="domain" description="DhaL" evidence="1">
    <location>
        <begin position="8"/>
        <end position="200"/>
    </location>
</feature>
<dbReference type="SMART" id="SM01121">
    <property type="entry name" value="Dak1_2"/>
    <property type="match status" value="1"/>
</dbReference>
<evidence type="ECO:0000259" key="1">
    <source>
        <dbReference type="PROSITE" id="PS51480"/>
    </source>
</evidence>
<dbReference type="Proteomes" id="UP000189933">
    <property type="component" value="Unassembled WGS sequence"/>
</dbReference>
<keyword evidence="3" id="KW-1185">Reference proteome</keyword>
<dbReference type="InterPro" id="IPR050270">
    <property type="entry name" value="DegV_domain_contain"/>
</dbReference>
<reference evidence="3" key="1">
    <citation type="submission" date="2017-02" db="EMBL/GenBank/DDBJ databases">
        <authorList>
            <person name="Varghese N."/>
            <person name="Submissions S."/>
        </authorList>
    </citation>
    <scope>NUCLEOTIDE SEQUENCE [LARGE SCALE GENOMIC DNA]</scope>
    <source>
        <strain evidence="3">DSM 16521</strain>
    </source>
</reference>
<gene>
    <name evidence="2" type="ORF">SAMN02745885_00851</name>
</gene>
<evidence type="ECO:0000313" key="3">
    <source>
        <dbReference type="Proteomes" id="UP000189933"/>
    </source>
</evidence>
<dbReference type="SUPFAM" id="SSF101473">
    <property type="entry name" value="DhaL-like"/>
    <property type="match status" value="1"/>
</dbReference>
<dbReference type="InterPro" id="IPR036117">
    <property type="entry name" value="DhaL_dom_sf"/>
</dbReference>